<dbReference type="SUPFAM" id="SSF53756">
    <property type="entry name" value="UDP-Glycosyltransferase/glycogen phosphorylase"/>
    <property type="match status" value="1"/>
</dbReference>
<dbReference type="InterPro" id="IPR035595">
    <property type="entry name" value="UDP_glycos_trans_CS"/>
</dbReference>
<dbReference type="PANTHER" id="PTHR48049">
    <property type="entry name" value="GLYCOSYLTRANSFERASE"/>
    <property type="match status" value="1"/>
</dbReference>
<organism evidence="7 8">
    <name type="scientific">Canna indica</name>
    <name type="common">Indian-shot</name>
    <dbReference type="NCBI Taxonomy" id="4628"/>
    <lineage>
        <taxon>Eukaryota</taxon>
        <taxon>Viridiplantae</taxon>
        <taxon>Streptophyta</taxon>
        <taxon>Embryophyta</taxon>
        <taxon>Tracheophyta</taxon>
        <taxon>Spermatophyta</taxon>
        <taxon>Magnoliopsida</taxon>
        <taxon>Liliopsida</taxon>
        <taxon>Zingiberales</taxon>
        <taxon>Cannaceae</taxon>
        <taxon>Canna</taxon>
    </lineage>
</organism>
<dbReference type="AlphaFoldDB" id="A0AAQ3QGN8"/>
<dbReference type="CDD" id="cd03784">
    <property type="entry name" value="GT1_Gtf-like"/>
    <property type="match status" value="1"/>
</dbReference>
<evidence type="ECO:0000256" key="3">
    <source>
        <dbReference type="ARBA" id="ARBA00022679"/>
    </source>
</evidence>
<keyword evidence="2 4" id="KW-0328">Glycosyltransferase</keyword>
<dbReference type="InterPro" id="IPR002213">
    <property type="entry name" value="UDP_glucos_trans"/>
</dbReference>
<evidence type="ECO:0000256" key="1">
    <source>
        <dbReference type="ARBA" id="ARBA00009995"/>
    </source>
</evidence>
<dbReference type="Proteomes" id="UP001327560">
    <property type="component" value="Chromosome 5"/>
</dbReference>
<comment type="similarity">
    <text evidence="1 4">Belongs to the UDP-glycosyltransferase family.</text>
</comment>
<dbReference type="InterPro" id="IPR050481">
    <property type="entry name" value="UDP-glycosyltransf_plant"/>
</dbReference>
<dbReference type="FunFam" id="3.40.50.2000:FF:000091">
    <property type="entry name" value="Glycosyltransferase"/>
    <property type="match status" value="1"/>
</dbReference>
<evidence type="ECO:0000256" key="4">
    <source>
        <dbReference type="RuleBase" id="RU003718"/>
    </source>
</evidence>
<feature type="chain" id="PRO_5042956229" description="Glycosyltransferase" evidence="6">
    <location>
        <begin position="20"/>
        <end position="458"/>
    </location>
</feature>
<keyword evidence="6" id="KW-0732">Signal</keyword>
<accession>A0AAQ3QGN8</accession>
<sequence>MATARPHVALIAFPFGTHAAPLFALARAIAAAAPGTAVSFLSTARSFATLSLAEESKNLLLVPVADGLPDAFQAPAALPPPEHIEQMIGMFMAAAAAGSLREALTAAETGNGGVRVSCVMSDAFLWMAGEVAEAVGKPWVPLWTGGPAGLSAHLYTDLLRSADGIGDGETNWRNEKLLDCVPVLGAHRVSDLPEGIVFGDLDAPVSRLLHRMAQTLPKAAAVLLNTFEGLDPAIESDFAAKFSKSLSLGPLHLLAPPFVPTPRTDHCLLWLDGRAPATVAYVSFGSFMSPPPAELAELAEGLEASGVEFLWSLKDEAKKFLPPGFLERTRDKGLVVSWAPQVEVLQHAAVGVFVMHGGWNSVLESITAGVPMISRPFFGDQRMNARSVSHVWEVGVVVEGGAMTKDGVVRALEVVLKREEGRRMREKASKLKAAGMRAVVRPEGSSKVNFKKFLEILG</sequence>
<dbReference type="Gene3D" id="3.40.50.2000">
    <property type="entry name" value="Glycogen Phosphorylase B"/>
    <property type="match status" value="2"/>
</dbReference>
<dbReference type="GO" id="GO:0035251">
    <property type="term" value="F:UDP-glucosyltransferase activity"/>
    <property type="evidence" value="ECO:0007669"/>
    <property type="project" value="InterPro"/>
</dbReference>
<protein>
    <recommendedName>
        <fullName evidence="5">Glycosyltransferase</fullName>
        <ecNumber evidence="5">2.4.1.-</ecNumber>
    </recommendedName>
</protein>
<dbReference type="PANTHER" id="PTHR48049:SF65">
    <property type="entry name" value="ANTHOCYANIDIN 3-O-GLUCOSYLTRANSFERASE"/>
    <property type="match status" value="1"/>
</dbReference>
<evidence type="ECO:0000256" key="5">
    <source>
        <dbReference type="RuleBase" id="RU362057"/>
    </source>
</evidence>
<evidence type="ECO:0000313" key="8">
    <source>
        <dbReference type="Proteomes" id="UP001327560"/>
    </source>
</evidence>
<reference evidence="7 8" key="1">
    <citation type="submission" date="2023-10" db="EMBL/GenBank/DDBJ databases">
        <title>Chromosome-scale genome assembly provides insights into flower coloration mechanisms of Canna indica.</title>
        <authorList>
            <person name="Li C."/>
        </authorList>
    </citation>
    <scope>NUCLEOTIDE SEQUENCE [LARGE SCALE GENOMIC DNA]</scope>
    <source>
        <tissue evidence="7">Flower</tissue>
    </source>
</reference>
<evidence type="ECO:0000256" key="6">
    <source>
        <dbReference type="SAM" id="SignalP"/>
    </source>
</evidence>
<dbReference type="EMBL" id="CP136894">
    <property type="protein sequence ID" value="WOL08593.1"/>
    <property type="molecule type" value="Genomic_DNA"/>
</dbReference>
<name>A0AAQ3QGN8_9LILI</name>
<feature type="signal peptide" evidence="6">
    <location>
        <begin position="1"/>
        <end position="19"/>
    </location>
</feature>
<proteinExistence type="inferred from homology"/>
<dbReference type="PROSITE" id="PS00375">
    <property type="entry name" value="UDPGT"/>
    <property type="match status" value="1"/>
</dbReference>
<gene>
    <name evidence="7" type="ORF">Cni_G17346</name>
</gene>
<keyword evidence="8" id="KW-1185">Reference proteome</keyword>
<dbReference type="EC" id="2.4.1.-" evidence="5"/>
<keyword evidence="3 4" id="KW-0808">Transferase</keyword>
<evidence type="ECO:0000256" key="2">
    <source>
        <dbReference type="ARBA" id="ARBA00022676"/>
    </source>
</evidence>
<evidence type="ECO:0000313" key="7">
    <source>
        <dbReference type="EMBL" id="WOL08593.1"/>
    </source>
</evidence>
<dbReference type="Pfam" id="PF00201">
    <property type="entry name" value="UDPGT"/>
    <property type="match status" value="1"/>
</dbReference>